<dbReference type="EMBL" id="QETF01000005">
    <property type="protein sequence ID" value="PWG17388.1"/>
    <property type="molecule type" value="Genomic_DNA"/>
</dbReference>
<keyword evidence="5 6" id="KW-0408">Iron</keyword>
<dbReference type="OrthoDB" id="8115790at2"/>
<feature type="binding site" description="covalent" evidence="7">
    <location>
        <position position="133"/>
    </location>
    <ligand>
        <name>heme c</name>
        <dbReference type="ChEBI" id="CHEBI:61717"/>
    </ligand>
</feature>
<comment type="PTM">
    <text evidence="7">Binds 1 heme group per subunit.</text>
</comment>
<keyword evidence="9" id="KW-1185">Reference proteome</keyword>
<feature type="binding site" description="axial binding residue" evidence="6">
    <location>
        <position position="137"/>
    </location>
    <ligand>
        <name>heme c</name>
        <dbReference type="ChEBI" id="CHEBI:61717"/>
    </ligand>
    <ligandPart>
        <name>Fe</name>
        <dbReference type="ChEBI" id="CHEBI:18248"/>
    </ligandPart>
</feature>
<feature type="binding site" description="covalent" evidence="7">
    <location>
        <position position="136"/>
    </location>
    <ligand>
        <name>heme c</name>
        <dbReference type="ChEBI" id="CHEBI:61717"/>
    </ligand>
</feature>
<dbReference type="InterPro" id="IPR002321">
    <property type="entry name" value="Cyt_c_II"/>
</dbReference>
<keyword evidence="2 7" id="KW-0349">Heme</keyword>
<evidence type="ECO:0000313" key="9">
    <source>
        <dbReference type="Proteomes" id="UP000245293"/>
    </source>
</evidence>
<dbReference type="Proteomes" id="UP000245293">
    <property type="component" value="Unassembled WGS sequence"/>
</dbReference>
<evidence type="ECO:0000256" key="7">
    <source>
        <dbReference type="PIRSR" id="PIRSR000027-2"/>
    </source>
</evidence>
<dbReference type="PROSITE" id="PS51009">
    <property type="entry name" value="CYTCII"/>
    <property type="match status" value="1"/>
</dbReference>
<dbReference type="InterPro" id="IPR012127">
    <property type="entry name" value="Cyt_c_prime"/>
</dbReference>
<evidence type="ECO:0000256" key="2">
    <source>
        <dbReference type="ARBA" id="ARBA00022617"/>
    </source>
</evidence>
<proteinExistence type="predicted"/>
<dbReference type="GO" id="GO:0020037">
    <property type="term" value="F:heme binding"/>
    <property type="evidence" value="ECO:0007669"/>
    <property type="project" value="InterPro"/>
</dbReference>
<dbReference type="PIRSF" id="PIRSF000027">
    <property type="entry name" value="Cytc_c_prime"/>
    <property type="match status" value="1"/>
</dbReference>
<keyword evidence="1" id="KW-0813">Transport</keyword>
<evidence type="ECO:0000256" key="3">
    <source>
        <dbReference type="ARBA" id="ARBA00022723"/>
    </source>
</evidence>
<evidence type="ECO:0000256" key="5">
    <source>
        <dbReference type="ARBA" id="ARBA00023004"/>
    </source>
</evidence>
<dbReference type="InterPro" id="IPR010980">
    <property type="entry name" value="Cyt_c/b562"/>
</dbReference>
<evidence type="ECO:0000256" key="1">
    <source>
        <dbReference type="ARBA" id="ARBA00022448"/>
    </source>
</evidence>
<dbReference type="Pfam" id="PF01322">
    <property type="entry name" value="Cytochrom_C_2"/>
    <property type="match status" value="1"/>
</dbReference>
<sequence>MIGTLAAMAVGGAALAHSGATGVVKERMDAMVALAEAMKVIVPMSRGQVAYDADAYAEAARRIASHSGQPLVEKFPEGSLVAPSEAAPAIWEDLDRFADLSTTLEERAEALAQAAATSDSPPGAEFAAMAQTCGACHEDFRIEAD</sequence>
<evidence type="ECO:0000256" key="6">
    <source>
        <dbReference type="PIRSR" id="PIRSR000027-1"/>
    </source>
</evidence>
<evidence type="ECO:0000256" key="4">
    <source>
        <dbReference type="ARBA" id="ARBA00022982"/>
    </source>
</evidence>
<dbReference type="SUPFAM" id="SSF47175">
    <property type="entry name" value="Cytochromes"/>
    <property type="match status" value="1"/>
</dbReference>
<dbReference type="GO" id="GO:0009055">
    <property type="term" value="F:electron transfer activity"/>
    <property type="evidence" value="ECO:0007669"/>
    <property type="project" value="InterPro"/>
</dbReference>
<evidence type="ECO:0000313" key="8">
    <source>
        <dbReference type="EMBL" id="PWG17388.1"/>
    </source>
</evidence>
<dbReference type="GO" id="GO:0005506">
    <property type="term" value="F:iron ion binding"/>
    <property type="evidence" value="ECO:0007669"/>
    <property type="project" value="InterPro"/>
</dbReference>
<organism evidence="8 9">
    <name type="scientific">Salibaculum griseiflavum</name>
    <dbReference type="NCBI Taxonomy" id="1914409"/>
    <lineage>
        <taxon>Bacteria</taxon>
        <taxon>Pseudomonadati</taxon>
        <taxon>Pseudomonadota</taxon>
        <taxon>Alphaproteobacteria</taxon>
        <taxon>Rhodobacterales</taxon>
        <taxon>Roseobacteraceae</taxon>
        <taxon>Salibaculum</taxon>
    </lineage>
</organism>
<dbReference type="RefSeq" id="WP_109388042.1">
    <property type="nucleotide sequence ID" value="NZ_QETF01000005.1"/>
</dbReference>
<name>A0A2V1P6H1_9RHOB</name>
<reference evidence="9" key="1">
    <citation type="submission" date="2018-05" db="EMBL/GenBank/DDBJ databases">
        <authorList>
            <person name="Du Z."/>
            <person name="Wang X."/>
        </authorList>
    </citation>
    <scope>NUCLEOTIDE SEQUENCE [LARGE SCALE GENOMIC DNA]</scope>
    <source>
        <strain evidence="9">WDS4C29</strain>
    </source>
</reference>
<keyword evidence="4" id="KW-0249">Electron transport</keyword>
<dbReference type="GO" id="GO:0042597">
    <property type="term" value="C:periplasmic space"/>
    <property type="evidence" value="ECO:0007669"/>
    <property type="project" value="InterPro"/>
</dbReference>
<comment type="caution">
    <text evidence="8">The sequence shown here is derived from an EMBL/GenBank/DDBJ whole genome shotgun (WGS) entry which is preliminary data.</text>
</comment>
<gene>
    <name evidence="8" type="ORF">DFK10_06335</name>
</gene>
<dbReference type="Gene3D" id="1.20.120.10">
    <property type="entry name" value="Cytochrome c/b562"/>
    <property type="match status" value="1"/>
</dbReference>
<dbReference type="GO" id="GO:0022900">
    <property type="term" value="P:electron transport chain"/>
    <property type="evidence" value="ECO:0007669"/>
    <property type="project" value="InterPro"/>
</dbReference>
<protein>
    <submittedName>
        <fullName evidence="8">Cytochrome C</fullName>
    </submittedName>
</protein>
<accession>A0A2V1P6H1</accession>
<keyword evidence="3 6" id="KW-0479">Metal-binding</keyword>
<dbReference type="AlphaFoldDB" id="A0A2V1P6H1"/>